<reference evidence="2 3" key="1">
    <citation type="submission" date="2018-09" db="EMBL/GenBank/DDBJ databases">
        <title>Murine metabolic-syndrome-specific gut microbial biobank.</title>
        <authorList>
            <person name="Liu C."/>
        </authorList>
    </citation>
    <scope>NUCLEOTIDE SEQUENCE [LARGE SCALE GENOMIC DNA]</scope>
    <source>
        <strain evidence="2 3">8-P5</strain>
    </source>
</reference>
<dbReference type="AlphaFoldDB" id="A0A3L7ZKL6"/>
<dbReference type="Proteomes" id="UP000278164">
    <property type="component" value="Unassembled WGS sequence"/>
</dbReference>
<protein>
    <recommendedName>
        <fullName evidence="4">DUF4352 domain-containing protein</fullName>
    </recommendedName>
</protein>
<evidence type="ECO:0008006" key="4">
    <source>
        <dbReference type="Google" id="ProtNLM"/>
    </source>
</evidence>
<dbReference type="OrthoDB" id="9912693at2"/>
<comment type="caution">
    <text evidence="2">The sequence shown here is derived from an EMBL/GenBank/DDBJ whole genome shotgun (WGS) entry which is preliminary data.</text>
</comment>
<keyword evidence="1" id="KW-0472">Membrane</keyword>
<dbReference type="RefSeq" id="WP_121737019.1">
    <property type="nucleotide sequence ID" value="NZ_QXXG01000051.1"/>
</dbReference>
<accession>A0A3L7ZKL6</accession>
<gene>
    <name evidence="2" type="ORF">D7V78_15870</name>
</gene>
<evidence type="ECO:0000256" key="1">
    <source>
        <dbReference type="SAM" id="Phobius"/>
    </source>
</evidence>
<feature type="transmembrane region" description="Helical" evidence="1">
    <location>
        <begin position="18"/>
        <end position="36"/>
    </location>
</feature>
<proteinExistence type="predicted"/>
<evidence type="ECO:0000313" key="2">
    <source>
        <dbReference type="EMBL" id="RLT72434.1"/>
    </source>
</evidence>
<organism evidence="2 3">
    <name type="scientific">Parabacteroides distasonis</name>
    <dbReference type="NCBI Taxonomy" id="823"/>
    <lineage>
        <taxon>Bacteria</taxon>
        <taxon>Pseudomonadati</taxon>
        <taxon>Bacteroidota</taxon>
        <taxon>Bacteroidia</taxon>
        <taxon>Bacteroidales</taxon>
        <taxon>Tannerellaceae</taxon>
        <taxon>Parabacteroides</taxon>
    </lineage>
</organism>
<keyword evidence="1" id="KW-1133">Transmembrane helix</keyword>
<keyword evidence="1" id="KW-0812">Transmembrane</keyword>
<name>A0A3L7ZKL6_PARDI</name>
<sequence length="188" mass="22138">MAIIIVKFMTDLIKENSVIIGIIISVVTLVIAIRQIKISYQKHKMDKEDFISKKPNFSVYLDNCYRMSYNSSKSINVLFCIMIINKSSYRNTVIPKLEIDYLKNGITRTIKLSHDKNLFHKKYHSQIDTFDNSIQLEPKDMKYGWIIFQIPEILKNKRIEKYRVIIQDGENNISKAESLLIKDIHYDN</sequence>
<evidence type="ECO:0000313" key="3">
    <source>
        <dbReference type="Proteomes" id="UP000278164"/>
    </source>
</evidence>
<dbReference type="EMBL" id="RAYI01000038">
    <property type="protein sequence ID" value="RLT72434.1"/>
    <property type="molecule type" value="Genomic_DNA"/>
</dbReference>